<dbReference type="InterPro" id="IPR014721">
    <property type="entry name" value="Ribsml_uS5_D2-typ_fold_subgr"/>
</dbReference>
<name>A0A4P9CB85_EUBML</name>
<dbReference type="EMBL" id="CP029487">
    <property type="protein sequence ID" value="QCT72897.1"/>
    <property type="molecule type" value="Genomic_DNA"/>
</dbReference>
<evidence type="ECO:0000313" key="6">
    <source>
        <dbReference type="EMBL" id="QCT72897.1"/>
    </source>
</evidence>
<feature type="domain" description="GHMP kinase N-terminal" evidence="5">
    <location>
        <begin position="54"/>
        <end position="122"/>
    </location>
</feature>
<protein>
    <submittedName>
        <fullName evidence="6">GHMP kinase</fullName>
    </submittedName>
</protein>
<dbReference type="PIRSF" id="PIRSF033887">
    <property type="entry name" value="PduX"/>
    <property type="match status" value="1"/>
</dbReference>
<dbReference type="InterPro" id="IPR012363">
    <property type="entry name" value="PduX"/>
</dbReference>
<dbReference type="GO" id="GO:0016301">
    <property type="term" value="F:kinase activity"/>
    <property type="evidence" value="ECO:0007669"/>
    <property type="project" value="UniProtKB-KW"/>
</dbReference>
<dbReference type="RefSeq" id="WP_096920140.1">
    <property type="nucleotide sequence ID" value="NZ_CP029487.1"/>
</dbReference>
<dbReference type="InterPro" id="IPR006204">
    <property type="entry name" value="GHMP_kinase_N_dom"/>
</dbReference>
<gene>
    <name evidence="6" type="ORF">CPZ25_016720</name>
</gene>
<keyword evidence="4" id="KW-0067">ATP-binding</keyword>
<evidence type="ECO:0000256" key="3">
    <source>
        <dbReference type="ARBA" id="ARBA00022777"/>
    </source>
</evidence>
<keyword evidence="1" id="KW-0808">Transferase</keyword>
<evidence type="ECO:0000256" key="2">
    <source>
        <dbReference type="ARBA" id="ARBA00022741"/>
    </source>
</evidence>
<dbReference type="GO" id="GO:0005524">
    <property type="term" value="F:ATP binding"/>
    <property type="evidence" value="ECO:0007669"/>
    <property type="project" value="UniProtKB-KW"/>
</dbReference>
<dbReference type="PANTHER" id="PTHR43527:SF1">
    <property type="entry name" value="L-THREONINE KINASE"/>
    <property type="match status" value="1"/>
</dbReference>
<proteinExistence type="predicted"/>
<keyword evidence="3 6" id="KW-0418">Kinase</keyword>
<evidence type="ECO:0000313" key="7">
    <source>
        <dbReference type="Proteomes" id="UP000218387"/>
    </source>
</evidence>
<dbReference type="InterPro" id="IPR020568">
    <property type="entry name" value="Ribosomal_Su5_D2-typ_SF"/>
</dbReference>
<keyword evidence="2" id="KW-0547">Nucleotide-binding</keyword>
<dbReference type="KEGG" id="emt:CPZ25_016720"/>
<dbReference type="SUPFAM" id="SSF54211">
    <property type="entry name" value="Ribosomal protein S5 domain 2-like"/>
    <property type="match status" value="1"/>
</dbReference>
<evidence type="ECO:0000256" key="1">
    <source>
        <dbReference type="ARBA" id="ARBA00022679"/>
    </source>
</evidence>
<dbReference type="Proteomes" id="UP000218387">
    <property type="component" value="Chromosome"/>
</dbReference>
<keyword evidence="7" id="KW-1185">Reference proteome</keyword>
<sequence length="292" mass="32692">MRTVTVKSPGSCGEFIQGIYQEQPCLVSCPVDLYSNIRIVEGPATRMLDTKAVQMLDLIFSEYSIPREEKHHINIQMSSEIPIEKGMASSTADIAGIARGLSAYYDLGLSDKTIAELCVFIEPTDNIMFERLNLFNHVCGDVLINFEAQLEAQILIVEFKGAVNTMNFHRQQDGYTRQEVERFETVLDLFKQGLRDKNLSTIGHACTESARLNQKILYKPHLEALVALSEEFGGHGVITGHSGTVIGVLYSEETFNYTAFMQRFLNVVPKKDYDALFLKNIIPGGLKVSIEN</sequence>
<evidence type="ECO:0000256" key="4">
    <source>
        <dbReference type="ARBA" id="ARBA00022840"/>
    </source>
</evidence>
<organism evidence="6 7">
    <name type="scientific">Eubacterium maltosivorans</name>
    <dbReference type="NCBI Taxonomy" id="2041044"/>
    <lineage>
        <taxon>Bacteria</taxon>
        <taxon>Bacillati</taxon>
        <taxon>Bacillota</taxon>
        <taxon>Clostridia</taxon>
        <taxon>Eubacteriales</taxon>
        <taxon>Eubacteriaceae</taxon>
        <taxon>Eubacterium</taxon>
    </lineage>
</organism>
<dbReference type="PANTHER" id="PTHR43527">
    <property type="entry name" value="4-DIPHOSPHOCYTIDYL-2-C-METHYL-D-ERYTHRITOL KINASE, CHLOROPLASTIC"/>
    <property type="match status" value="1"/>
</dbReference>
<evidence type="ECO:0000259" key="5">
    <source>
        <dbReference type="Pfam" id="PF00288"/>
    </source>
</evidence>
<reference evidence="6 7" key="1">
    <citation type="submission" date="2018-05" db="EMBL/GenBank/DDBJ databases">
        <title>Genome comparison of Eubacterium sp.</title>
        <authorList>
            <person name="Feng Y."/>
            <person name="Sanchez-Andrea I."/>
            <person name="Stams A.J.M."/>
            <person name="De Vos W.M."/>
        </authorList>
    </citation>
    <scope>NUCLEOTIDE SEQUENCE [LARGE SCALE GENOMIC DNA]</scope>
    <source>
        <strain evidence="6 7">YI</strain>
    </source>
</reference>
<dbReference type="Pfam" id="PF00288">
    <property type="entry name" value="GHMP_kinases_N"/>
    <property type="match status" value="1"/>
</dbReference>
<dbReference type="Gene3D" id="3.30.230.10">
    <property type="match status" value="1"/>
</dbReference>
<dbReference type="AlphaFoldDB" id="A0A4P9CB85"/>
<accession>A0A4P9CB85</accession>